<dbReference type="GO" id="GO:0071281">
    <property type="term" value="P:cellular response to iron ion"/>
    <property type="evidence" value="ECO:0007669"/>
    <property type="project" value="TreeGrafter"/>
</dbReference>
<dbReference type="Proteomes" id="UP000011693">
    <property type="component" value="Unassembled WGS sequence"/>
</dbReference>
<keyword evidence="1" id="KW-0732">Signal</keyword>
<dbReference type="PROSITE" id="PS50983">
    <property type="entry name" value="FE_B12_PBP"/>
    <property type="match status" value="1"/>
</dbReference>
<feature type="compositionally biased region" description="Acidic residues" evidence="2">
    <location>
        <begin position="350"/>
        <end position="372"/>
    </location>
</feature>
<dbReference type="PANTHER" id="PTHR30535">
    <property type="entry name" value="VITAMIN B12-BINDING PROTEIN"/>
    <property type="match status" value="1"/>
</dbReference>
<dbReference type="SUPFAM" id="SSF53807">
    <property type="entry name" value="Helical backbone' metal receptor"/>
    <property type="match status" value="1"/>
</dbReference>
<dbReference type="STRING" id="1227492.C482_14169"/>
<organism evidence="4 5">
    <name type="scientific">Natrialba chahannaoensis JCM 10990</name>
    <dbReference type="NCBI Taxonomy" id="1227492"/>
    <lineage>
        <taxon>Archaea</taxon>
        <taxon>Methanobacteriati</taxon>
        <taxon>Methanobacteriota</taxon>
        <taxon>Stenosarchaea group</taxon>
        <taxon>Halobacteria</taxon>
        <taxon>Halobacteriales</taxon>
        <taxon>Natrialbaceae</taxon>
        <taxon>Natrialba</taxon>
    </lineage>
</organism>
<dbReference type="NCBIfam" id="TIGR04281">
    <property type="entry name" value="peripla_PGF_1"/>
    <property type="match status" value="1"/>
</dbReference>
<dbReference type="PANTHER" id="PTHR30535:SF34">
    <property type="entry name" value="MOLYBDATE-BINDING PROTEIN MOLA"/>
    <property type="match status" value="1"/>
</dbReference>
<evidence type="ECO:0000256" key="2">
    <source>
        <dbReference type="SAM" id="MobiDB-lite"/>
    </source>
</evidence>
<sequence>MRPKRPIALLVVLTAVVAASATAPIAAAGGIAAGSPADAAQSVGPDETQAAQHPAIHSILTQEAVSCEYPLELTDATGETITLEEAPDSVVALQASDAQTMYEIGAEDRLDGMPYTDATSGLDRGDRADISDGWEVNHEQVIATDPDLVLAANITDAADIETLRDEAGFTVYHFSEAESIDDVRENVQTTGALVDECAGAEETIDWMDDQLEIVETTLEDADRPLVYYTMGEDGMTAGTETFIDEILSTAGLENVAGEAGITGYEPINAETVVDADPEWVVYSDDREQPPIPDAATEITAVEEDNVIAVDANQLNQPAPQVVLAVTSIVEEIHPEAYDEASAELEGSTASDDDGAGDDEDGEPTTDDGDAGDDSIPGFGVAGALAAVLATLGIGARLR</sequence>
<feature type="region of interest" description="Disordered" evidence="2">
    <location>
        <begin position="338"/>
        <end position="375"/>
    </location>
</feature>
<comment type="caution">
    <text evidence="4">The sequence shown here is derived from an EMBL/GenBank/DDBJ whole genome shotgun (WGS) entry which is preliminary data.</text>
</comment>
<dbReference type="Pfam" id="PF01497">
    <property type="entry name" value="Peripla_BP_2"/>
    <property type="match status" value="1"/>
</dbReference>
<dbReference type="InterPro" id="IPR050902">
    <property type="entry name" value="ABC_Transporter_SBP"/>
</dbReference>
<evidence type="ECO:0000259" key="3">
    <source>
        <dbReference type="PROSITE" id="PS50983"/>
    </source>
</evidence>
<dbReference type="InterPro" id="IPR026469">
    <property type="entry name" value="Peripla_PGF_1"/>
</dbReference>
<dbReference type="Gene3D" id="3.40.50.1980">
    <property type="entry name" value="Nitrogenase molybdenum iron protein domain"/>
    <property type="match status" value="2"/>
</dbReference>
<gene>
    <name evidence="4" type="ORF">C482_14169</name>
</gene>
<protein>
    <submittedName>
        <fullName evidence="4">Periplasmic binding protein</fullName>
    </submittedName>
</protein>
<dbReference type="InterPro" id="IPR002491">
    <property type="entry name" value="ABC_transptr_periplasmic_BD"/>
</dbReference>
<name>M0AF81_9EURY</name>
<dbReference type="PATRIC" id="fig|1227492.4.peg.2809"/>
<dbReference type="EMBL" id="AOIN01000077">
    <property type="protein sequence ID" value="ELY97051.1"/>
    <property type="molecule type" value="Genomic_DNA"/>
</dbReference>
<evidence type="ECO:0000256" key="1">
    <source>
        <dbReference type="ARBA" id="ARBA00022729"/>
    </source>
</evidence>
<dbReference type="InterPro" id="IPR054828">
    <property type="entry name" value="Vit_B12_bind_prot"/>
</dbReference>
<evidence type="ECO:0000313" key="5">
    <source>
        <dbReference type="Proteomes" id="UP000011693"/>
    </source>
</evidence>
<keyword evidence="5" id="KW-1185">Reference proteome</keyword>
<feature type="domain" description="Fe/B12 periplasmic-binding" evidence="3">
    <location>
        <begin position="89"/>
        <end position="340"/>
    </location>
</feature>
<dbReference type="AlphaFoldDB" id="M0AF81"/>
<dbReference type="RefSeq" id="WP_006168304.1">
    <property type="nucleotide sequence ID" value="NZ_AOIN01000077.1"/>
</dbReference>
<accession>M0AF81</accession>
<proteinExistence type="predicted"/>
<evidence type="ECO:0000313" key="4">
    <source>
        <dbReference type="EMBL" id="ELY97051.1"/>
    </source>
</evidence>
<reference evidence="4 5" key="1">
    <citation type="journal article" date="2014" name="PLoS Genet.">
        <title>Phylogenetically driven sequencing of extremely halophilic archaea reveals strategies for static and dynamic osmo-response.</title>
        <authorList>
            <person name="Becker E.A."/>
            <person name="Seitzer P.M."/>
            <person name="Tritt A."/>
            <person name="Larsen D."/>
            <person name="Krusor M."/>
            <person name="Yao A.I."/>
            <person name="Wu D."/>
            <person name="Madern D."/>
            <person name="Eisen J.A."/>
            <person name="Darling A.E."/>
            <person name="Facciotti M.T."/>
        </authorList>
    </citation>
    <scope>NUCLEOTIDE SEQUENCE [LARGE SCALE GENOMIC DNA]</scope>
    <source>
        <strain evidence="4 5">JCM 10990</strain>
    </source>
</reference>
<dbReference type="OrthoDB" id="214567at2157"/>
<dbReference type="NCBIfam" id="NF038402">
    <property type="entry name" value="TroA_like"/>
    <property type="match status" value="1"/>
</dbReference>